<comment type="caution">
    <text evidence="1">The sequence shown here is derived from an EMBL/GenBank/DDBJ whole genome shotgun (WGS) entry which is preliminary data.</text>
</comment>
<name>A0A0F9KK61_9ZZZZ</name>
<protein>
    <submittedName>
        <fullName evidence="1">Uncharacterized protein</fullName>
    </submittedName>
</protein>
<dbReference type="AlphaFoldDB" id="A0A0F9KK61"/>
<evidence type="ECO:0000313" key="1">
    <source>
        <dbReference type="EMBL" id="KKM82534.1"/>
    </source>
</evidence>
<accession>A0A0F9KK61</accession>
<sequence>EKYWIHIRPIIPEHPDEHTKPYWTIVYANRVWRKMKSGGRHDSPRRAITETAVIAALTKWIEGDGDAND</sequence>
<organism evidence="1">
    <name type="scientific">marine sediment metagenome</name>
    <dbReference type="NCBI Taxonomy" id="412755"/>
    <lineage>
        <taxon>unclassified sequences</taxon>
        <taxon>metagenomes</taxon>
        <taxon>ecological metagenomes</taxon>
    </lineage>
</organism>
<reference evidence="1" key="1">
    <citation type="journal article" date="2015" name="Nature">
        <title>Complex archaea that bridge the gap between prokaryotes and eukaryotes.</title>
        <authorList>
            <person name="Spang A."/>
            <person name="Saw J.H."/>
            <person name="Jorgensen S.L."/>
            <person name="Zaremba-Niedzwiedzka K."/>
            <person name="Martijn J."/>
            <person name="Lind A.E."/>
            <person name="van Eijk R."/>
            <person name="Schleper C."/>
            <person name="Guy L."/>
            <person name="Ettema T.J."/>
        </authorList>
    </citation>
    <scope>NUCLEOTIDE SEQUENCE</scope>
</reference>
<gene>
    <name evidence="1" type="ORF">LCGC14_1318530</name>
</gene>
<proteinExistence type="predicted"/>
<dbReference type="EMBL" id="LAZR01007848">
    <property type="protein sequence ID" value="KKM82534.1"/>
    <property type="molecule type" value="Genomic_DNA"/>
</dbReference>
<feature type="non-terminal residue" evidence="1">
    <location>
        <position position="1"/>
    </location>
</feature>